<feature type="compositionally biased region" description="Basic and acidic residues" evidence="4">
    <location>
        <begin position="384"/>
        <end position="396"/>
    </location>
</feature>
<organism evidence="8 9">
    <name type="scientific">Petrolisthes manimaculis</name>
    <dbReference type="NCBI Taxonomy" id="1843537"/>
    <lineage>
        <taxon>Eukaryota</taxon>
        <taxon>Metazoa</taxon>
        <taxon>Ecdysozoa</taxon>
        <taxon>Arthropoda</taxon>
        <taxon>Crustacea</taxon>
        <taxon>Multicrustacea</taxon>
        <taxon>Malacostraca</taxon>
        <taxon>Eumalacostraca</taxon>
        <taxon>Eucarida</taxon>
        <taxon>Decapoda</taxon>
        <taxon>Pleocyemata</taxon>
        <taxon>Anomura</taxon>
        <taxon>Galatheoidea</taxon>
        <taxon>Porcellanidae</taxon>
        <taxon>Petrolisthes</taxon>
    </lineage>
</organism>
<dbReference type="PANTHER" id="PTHR23192">
    <property type="entry name" value="OLFACTOMEDIN-RELATED"/>
    <property type="match status" value="1"/>
</dbReference>
<dbReference type="Proteomes" id="UP001292094">
    <property type="component" value="Unassembled WGS sequence"/>
</dbReference>
<dbReference type="PANTHER" id="PTHR23192:SF85">
    <property type="entry name" value="GLIOMEDIN"/>
    <property type="match status" value="1"/>
</dbReference>
<feature type="region of interest" description="Disordered" evidence="4">
    <location>
        <begin position="1"/>
        <end position="52"/>
    </location>
</feature>
<keyword evidence="9" id="KW-1185">Reference proteome</keyword>
<keyword evidence="5" id="KW-0472">Membrane</keyword>
<dbReference type="InterPro" id="IPR036179">
    <property type="entry name" value="Ig-like_dom_sf"/>
</dbReference>
<dbReference type="InterPro" id="IPR013783">
    <property type="entry name" value="Ig-like_fold"/>
</dbReference>
<evidence type="ECO:0000256" key="4">
    <source>
        <dbReference type="SAM" id="MobiDB-lite"/>
    </source>
</evidence>
<evidence type="ECO:0000256" key="1">
    <source>
        <dbReference type="ARBA" id="ARBA00004613"/>
    </source>
</evidence>
<keyword evidence="2" id="KW-0964">Secreted</keyword>
<feature type="compositionally biased region" description="Pro residues" evidence="4">
    <location>
        <begin position="169"/>
        <end position="180"/>
    </location>
</feature>
<dbReference type="InterPro" id="IPR003598">
    <property type="entry name" value="Ig_sub2"/>
</dbReference>
<dbReference type="InterPro" id="IPR007110">
    <property type="entry name" value="Ig-like_dom"/>
</dbReference>
<feature type="domain" description="Ig-like" evidence="6">
    <location>
        <begin position="534"/>
        <end position="630"/>
    </location>
</feature>
<dbReference type="PROSITE" id="PS51132">
    <property type="entry name" value="OLF"/>
    <property type="match status" value="1"/>
</dbReference>
<dbReference type="PROSITE" id="PS50835">
    <property type="entry name" value="IG_LIKE"/>
    <property type="match status" value="2"/>
</dbReference>
<dbReference type="SMART" id="SM00408">
    <property type="entry name" value="IGc2"/>
    <property type="match status" value="2"/>
</dbReference>
<evidence type="ECO:0000313" key="9">
    <source>
        <dbReference type="Proteomes" id="UP001292094"/>
    </source>
</evidence>
<dbReference type="InterPro" id="IPR050605">
    <property type="entry name" value="Olfactomedin-like_domain"/>
</dbReference>
<proteinExistence type="predicted"/>
<evidence type="ECO:0000256" key="5">
    <source>
        <dbReference type="SAM" id="Phobius"/>
    </source>
</evidence>
<feature type="region of interest" description="Disordered" evidence="4">
    <location>
        <begin position="124"/>
        <end position="195"/>
    </location>
</feature>
<keyword evidence="5" id="KW-1133">Transmembrane helix</keyword>
<reference evidence="8" key="1">
    <citation type="submission" date="2023-11" db="EMBL/GenBank/DDBJ databases">
        <title>Genome assemblies of two species of porcelain crab, Petrolisthes cinctipes and Petrolisthes manimaculis (Anomura: Porcellanidae).</title>
        <authorList>
            <person name="Angst P."/>
        </authorList>
    </citation>
    <scope>NUCLEOTIDE SEQUENCE</scope>
    <source>
        <strain evidence="8">PB745_02</strain>
        <tissue evidence="8">Gill</tissue>
    </source>
</reference>
<evidence type="ECO:0008006" key="10">
    <source>
        <dbReference type="Google" id="ProtNLM"/>
    </source>
</evidence>
<dbReference type="SUPFAM" id="SSF48726">
    <property type="entry name" value="Immunoglobulin"/>
    <property type="match status" value="2"/>
</dbReference>
<protein>
    <recommendedName>
        <fullName evidence="10">Colmedin</fullName>
    </recommendedName>
</protein>
<feature type="compositionally biased region" description="Basic residues" evidence="4">
    <location>
        <begin position="36"/>
        <end position="52"/>
    </location>
</feature>
<dbReference type="InterPro" id="IPR003112">
    <property type="entry name" value="Olfac-like_dom"/>
</dbReference>
<feature type="region of interest" description="Disordered" evidence="4">
    <location>
        <begin position="629"/>
        <end position="648"/>
    </location>
</feature>
<dbReference type="SMART" id="SM00284">
    <property type="entry name" value="OLF"/>
    <property type="match status" value="1"/>
</dbReference>
<dbReference type="InterPro" id="IPR008160">
    <property type="entry name" value="Collagen"/>
</dbReference>
<feature type="compositionally biased region" description="Low complexity" evidence="4">
    <location>
        <begin position="290"/>
        <end position="312"/>
    </location>
</feature>
<feature type="compositionally biased region" description="Low complexity" evidence="4">
    <location>
        <begin position="339"/>
        <end position="348"/>
    </location>
</feature>
<feature type="region of interest" description="Disordered" evidence="4">
    <location>
        <begin position="273"/>
        <end position="419"/>
    </location>
</feature>
<dbReference type="SMART" id="SM00409">
    <property type="entry name" value="IG"/>
    <property type="match status" value="2"/>
</dbReference>
<evidence type="ECO:0000256" key="3">
    <source>
        <dbReference type="PROSITE-ProRule" id="PRU00446"/>
    </source>
</evidence>
<name>A0AAE1P749_9EUCA</name>
<dbReference type="EMBL" id="JAWZYT010002690">
    <property type="protein sequence ID" value="KAK4302693.1"/>
    <property type="molecule type" value="Genomic_DNA"/>
</dbReference>
<dbReference type="Pfam" id="PF13927">
    <property type="entry name" value="Ig_3"/>
    <property type="match status" value="2"/>
</dbReference>
<keyword evidence="5" id="KW-0812">Transmembrane</keyword>
<dbReference type="Pfam" id="PF01391">
    <property type="entry name" value="Collagen"/>
    <property type="match status" value="2"/>
</dbReference>
<dbReference type="InterPro" id="IPR003599">
    <property type="entry name" value="Ig_sub"/>
</dbReference>
<sequence>MKDTDPLTATCLDSTPTTPIPTNRRRTTTPPPSSQHQHHNHHQHQSSLHHQHHHHHPLLFPLISVLCGLLVVTQVASFYFLLSRLEGLKGRLDSMEAMEGRQESMLSRELLWLKSQVKDIKEEWRSRARDRTPEDTLPRDVNKRHPRPHNLNHSSDNNNNDDDDYQHPIPTPPPHPPPPSHPRDTANSIRVRRRASDISYGVREAVGEVADEDRELRVQLQDEGLGEEPNWLHLTSYARIPYNAIKEFCVRTKDTCQPGPIGPEGPMGLMGPLGDQGPPGDTGEGGDRGLPGLKGDLGPKGLRGDPGPLGLRGPKGEMGNQGISGMDGRPGLDGRDGLPGEPGLDGVPGRNGLDGLSGTDGIPGINGAPGRNGQLGVDGTPGMKGDKGDSGRKGDRGISGQRGRRGRKGDGGRPGRNGVSLWAVDSPEYKDTMSVLVEPSILGSAERGSIIVQEGDNLRLECNSAGVPPPKVQWTLDNGSPFPTGRWKDVAVSGPKLHFVNVSREHTGAYQCEARNGVNESDYRDFYVEVHFEPFIRVSPVKVTAHIGSQARLECQVEAFPMAVTYWEAQRARILENSTKYTISHEHNTNFVWKSTMSLTIYSVEETDFGHYDCVARNEMAMTRGRVALEESSRHHRPATGTESSLTFGHPAPSYEGFDDLCPTCPYCQKCSEGRGALFAPSYRTFGNKTVTRKEARLITAVGKPVFHRHTNNNYGSWMRDTNNETDPRYWTTDPNHNDILKEFADKNDFRNNGRSITYQLPTPFEGNSHVIFNGSFYYHVKGHPNITRLDLNTRKTTTMELPGMVYSDDRFLYNNSRDYADLSADTEGLWAIYSTSYPNNTVVVKMNNMTLKIEKGWDMALNNNLYGNFFMAYGVLYVLDSATDRDTRIRIAFDLYKGEMEDVDLPFNNPFSYTTLLGYNYKAKMLFSWDKGNLLTYPVRESGMDTGPPGSDYEDHGHFSS</sequence>
<comment type="subcellular location">
    <subcellularLocation>
        <location evidence="1">Secreted</location>
    </subcellularLocation>
</comment>
<evidence type="ECO:0000259" key="7">
    <source>
        <dbReference type="PROSITE" id="PS51132"/>
    </source>
</evidence>
<evidence type="ECO:0000313" key="8">
    <source>
        <dbReference type="EMBL" id="KAK4302693.1"/>
    </source>
</evidence>
<comment type="caution">
    <text evidence="8">The sequence shown here is derived from an EMBL/GenBank/DDBJ whole genome shotgun (WGS) entry which is preliminary data.</text>
</comment>
<evidence type="ECO:0000256" key="2">
    <source>
        <dbReference type="ARBA" id="ARBA00022525"/>
    </source>
</evidence>
<gene>
    <name evidence="8" type="ORF">Pmani_025232</name>
</gene>
<feature type="domain" description="Ig-like" evidence="6">
    <location>
        <begin position="439"/>
        <end position="529"/>
    </location>
</feature>
<feature type="compositionally biased region" description="Basic and acidic residues" evidence="4">
    <location>
        <begin position="124"/>
        <end position="143"/>
    </location>
</feature>
<feature type="domain" description="Olfactomedin-like" evidence="7">
    <location>
        <begin position="695"/>
        <end position="944"/>
    </location>
</feature>
<dbReference type="AlphaFoldDB" id="A0AAE1P749"/>
<dbReference type="GO" id="GO:0005615">
    <property type="term" value="C:extracellular space"/>
    <property type="evidence" value="ECO:0007669"/>
    <property type="project" value="TreeGrafter"/>
</dbReference>
<dbReference type="GO" id="GO:0007165">
    <property type="term" value="P:signal transduction"/>
    <property type="evidence" value="ECO:0007669"/>
    <property type="project" value="TreeGrafter"/>
</dbReference>
<comment type="caution">
    <text evidence="3">Lacks conserved residue(s) required for the propagation of feature annotation.</text>
</comment>
<accession>A0AAE1P749</accession>
<dbReference type="Pfam" id="PF02191">
    <property type="entry name" value="OLF"/>
    <property type="match status" value="1"/>
</dbReference>
<evidence type="ECO:0000259" key="6">
    <source>
        <dbReference type="PROSITE" id="PS50835"/>
    </source>
</evidence>
<feature type="transmembrane region" description="Helical" evidence="5">
    <location>
        <begin position="58"/>
        <end position="82"/>
    </location>
</feature>
<dbReference type="Gene3D" id="2.60.40.10">
    <property type="entry name" value="Immunoglobulins"/>
    <property type="match status" value="2"/>
</dbReference>